<keyword evidence="3" id="KW-1185">Reference proteome</keyword>
<dbReference type="EMBL" id="GL376571">
    <property type="status" value="NOT_ANNOTATED_CDS"/>
    <property type="molecule type" value="Genomic_DNA"/>
</dbReference>
<evidence type="ECO:0000313" key="2">
    <source>
        <dbReference type="EnsemblProtists" id="PYU1_T011421"/>
    </source>
</evidence>
<dbReference type="STRING" id="431595.K3X2H2"/>
<dbReference type="eggNOG" id="ENOG502S2YG">
    <property type="taxonomic scope" value="Eukaryota"/>
</dbReference>
<reference evidence="3" key="2">
    <citation type="submission" date="2010-04" db="EMBL/GenBank/DDBJ databases">
        <authorList>
            <person name="Buell R."/>
            <person name="Hamilton J."/>
            <person name="Hostetler J."/>
        </authorList>
    </citation>
    <scope>NUCLEOTIDE SEQUENCE [LARGE SCALE GENOMIC DNA]</scope>
    <source>
        <strain evidence="3">DAOM:BR144</strain>
    </source>
</reference>
<dbReference type="InParanoid" id="K3X2H2"/>
<protein>
    <recommendedName>
        <fullName evidence="4">Elicitor-like transglutaminase</fullName>
    </recommendedName>
</protein>
<accession>K3X2H2</accession>
<dbReference type="Gene3D" id="3.30.40.240">
    <property type="entry name" value="Transglutaminase elicitor, body domain"/>
    <property type="match status" value="1"/>
</dbReference>
<dbReference type="AlphaFoldDB" id="K3X2H2"/>
<dbReference type="HOGENOM" id="CLU_013767_2_0_1"/>
<reference evidence="3" key="1">
    <citation type="journal article" date="2010" name="Genome Biol.">
        <title>Genome sequence of the necrotrophic plant pathogen Pythium ultimum reveals original pathogenicity mechanisms and effector repertoire.</title>
        <authorList>
            <person name="Levesque C.A."/>
            <person name="Brouwer H."/>
            <person name="Cano L."/>
            <person name="Hamilton J.P."/>
            <person name="Holt C."/>
            <person name="Huitema E."/>
            <person name="Raffaele S."/>
            <person name="Robideau G.P."/>
            <person name="Thines M."/>
            <person name="Win J."/>
            <person name="Zerillo M.M."/>
            <person name="Beakes G.W."/>
            <person name="Boore J.L."/>
            <person name="Busam D."/>
            <person name="Dumas B."/>
            <person name="Ferriera S."/>
            <person name="Fuerstenberg S.I."/>
            <person name="Gachon C.M."/>
            <person name="Gaulin E."/>
            <person name="Govers F."/>
            <person name="Grenville-Briggs L."/>
            <person name="Horner N."/>
            <person name="Hostetler J."/>
            <person name="Jiang R.H."/>
            <person name="Johnson J."/>
            <person name="Krajaejun T."/>
            <person name="Lin H."/>
            <person name="Meijer H.J."/>
            <person name="Moore B."/>
            <person name="Morris P."/>
            <person name="Phuntmart V."/>
            <person name="Puiu D."/>
            <person name="Shetty J."/>
            <person name="Stajich J.E."/>
            <person name="Tripathy S."/>
            <person name="Wawra S."/>
            <person name="van West P."/>
            <person name="Whitty B.R."/>
            <person name="Coutinho P.M."/>
            <person name="Henrissat B."/>
            <person name="Martin F."/>
            <person name="Thomas P.D."/>
            <person name="Tyler B.M."/>
            <person name="De Vries R.P."/>
            <person name="Kamoun S."/>
            <person name="Yandell M."/>
            <person name="Tisserat N."/>
            <person name="Buell C.R."/>
        </authorList>
    </citation>
    <scope>NUCLEOTIDE SEQUENCE</scope>
    <source>
        <strain evidence="3">DAOM:BR144</strain>
    </source>
</reference>
<dbReference type="VEuPathDB" id="FungiDB:PYU1_G011396"/>
<keyword evidence="1" id="KW-0732">Signal</keyword>
<proteinExistence type="predicted"/>
<evidence type="ECO:0000313" key="3">
    <source>
        <dbReference type="Proteomes" id="UP000019132"/>
    </source>
</evidence>
<dbReference type="EnsemblProtists" id="PYU1_T011421">
    <property type="protein sequence ID" value="PYU1_T011421"/>
    <property type="gene ID" value="PYU1_G011396"/>
</dbReference>
<dbReference type="OMA" id="KWVEEAY"/>
<name>K3X2H2_GLOUD</name>
<evidence type="ECO:0000256" key="1">
    <source>
        <dbReference type="SAM" id="SignalP"/>
    </source>
</evidence>
<dbReference type="GO" id="GO:0016755">
    <property type="term" value="F:aminoacyltransferase activity"/>
    <property type="evidence" value="ECO:0007669"/>
    <property type="project" value="InterPro"/>
</dbReference>
<dbReference type="Pfam" id="PF16683">
    <property type="entry name" value="TGase_elicitor"/>
    <property type="match status" value="1"/>
</dbReference>
<dbReference type="Proteomes" id="UP000019132">
    <property type="component" value="Unassembled WGS sequence"/>
</dbReference>
<reference evidence="2" key="3">
    <citation type="submission" date="2015-02" db="UniProtKB">
        <authorList>
            <consortium name="EnsemblProtists"/>
        </authorList>
    </citation>
    <scope>IDENTIFICATION</scope>
    <source>
        <strain evidence="2">DAOM BR144</strain>
    </source>
</reference>
<sequence length="438" mass="47929">MVATPARLAAFAALACFAFHDAVHGASIELNPVMPTGTDSPITPLNHFHPAFAGKRPKGALEPIIKVDPLQVAIEAETREARLEAARGSASGAGATSAGVHAPGIRTLEEAVTDTDKLSAYYDEPLIVNYNVLQSSYRSSSRVPIPWPGSYWPSYRDGINYRWKSDEASPAEKYARGFSRDVQEIKDAISSTTGILANSDSQPCRTDADCAGLNDGSLCGIREGQTRGYCIPSWYGICHAWAPAALLEPEPLCSVTRKGVTFHPMDIKALVSKIYDNTGIGTVFTGVGFDGSNSPGERDIYGRYLDATRRDIGAGLFHIALTNAMGRFKDAIVMDVDNTNQVWNMPIRSYEVTKMELVDVAVGSQKEFGVTTYPFNAQAKYLVYTTTNIKWVEEAYEDGPLVSTGRVESYTKSKDYTYFLELDKKYNIIGGEWLDRPP</sequence>
<dbReference type="InterPro" id="IPR032048">
    <property type="entry name" value="TGase_elicitor"/>
</dbReference>
<feature type="chain" id="PRO_5003871786" description="Elicitor-like transglutaminase" evidence="1">
    <location>
        <begin position="26"/>
        <end position="438"/>
    </location>
</feature>
<evidence type="ECO:0008006" key="4">
    <source>
        <dbReference type="Google" id="ProtNLM"/>
    </source>
</evidence>
<feature type="signal peptide" evidence="1">
    <location>
        <begin position="1"/>
        <end position="25"/>
    </location>
</feature>
<organism evidence="2 3">
    <name type="scientific">Globisporangium ultimum (strain ATCC 200006 / CBS 805.95 / DAOM BR144)</name>
    <name type="common">Pythium ultimum</name>
    <dbReference type="NCBI Taxonomy" id="431595"/>
    <lineage>
        <taxon>Eukaryota</taxon>
        <taxon>Sar</taxon>
        <taxon>Stramenopiles</taxon>
        <taxon>Oomycota</taxon>
        <taxon>Peronosporomycetes</taxon>
        <taxon>Pythiales</taxon>
        <taxon>Pythiaceae</taxon>
        <taxon>Globisporangium</taxon>
    </lineage>
</organism>